<reference evidence="1 2" key="1">
    <citation type="submission" date="2017-07" db="EMBL/GenBank/DDBJ databases">
        <title>Phylogenetic study on the rhizospheric bacterium Ochrobactrum sp. A44.</title>
        <authorList>
            <person name="Krzyzanowska D.M."/>
            <person name="Ossowicki A."/>
            <person name="Rajewska M."/>
            <person name="Maciag T."/>
            <person name="Kaczynski Z."/>
            <person name="Czerwicka M."/>
            <person name="Jafra S."/>
        </authorList>
    </citation>
    <scope>NUCLEOTIDE SEQUENCE [LARGE SCALE GENOMIC DNA]</scope>
    <source>
        <strain evidence="1 2">A44</strain>
    </source>
</reference>
<accession>A0A248U951</accession>
<organism evidence="1 2">
    <name type="scientific">Ochrobactrum quorumnocens</name>
    <dbReference type="NCBI Taxonomy" id="271865"/>
    <lineage>
        <taxon>Bacteria</taxon>
        <taxon>Pseudomonadati</taxon>
        <taxon>Pseudomonadota</taxon>
        <taxon>Alphaproteobacteria</taxon>
        <taxon>Hyphomicrobiales</taxon>
        <taxon>Brucellaceae</taxon>
        <taxon>Brucella/Ochrobactrum group</taxon>
        <taxon>Ochrobactrum</taxon>
    </lineage>
</organism>
<proteinExistence type="predicted"/>
<evidence type="ECO:0000313" key="1">
    <source>
        <dbReference type="EMBL" id="ASV83228.1"/>
    </source>
</evidence>
<gene>
    <name evidence="1" type="ORF">CES85_4007</name>
</gene>
<dbReference type="EMBL" id="CP022603">
    <property type="protein sequence ID" value="ASV83228.1"/>
    <property type="molecule type" value="Genomic_DNA"/>
</dbReference>
<dbReference type="KEGG" id="och:CES85_4007"/>
<protein>
    <submittedName>
        <fullName evidence="1">Uncharacterized protein</fullName>
    </submittedName>
</protein>
<dbReference type="Proteomes" id="UP000215256">
    <property type="component" value="Chromosome 2"/>
</dbReference>
<evidence type="ECO:0000313" key="2">
    <source>
        <dbReference type="Proteomes" id="UP000215256"/>
    </source>
</evidence>
<name>A0A248U951_9HYPH</name>
<dbReference type="AlphaFoldDB" id="A0A248U951"/>
<sequence length="52" mass="5815">MTDSQGSRRADGTAELRKSTTETIIKTGKHFHLHHGRSIGPLPKRWCRSTAV</sequence>